<feature type="active site" evidence="9">
    <location>
        <position position="82"/>
    </location>
</feature>
<dbReference type="PROSITE" id="PS00141">
    <property type="entry name" value="ASP_PROTEASE"/>
    <property type="match status" value="1"/>
</dbReference>
<evidence type="ECO:0000256" key="9">
    <source>
        <dbReference type="PIRSR" id="PIRSR601461-1"/>
    </source>
</evidence>
<dbReference type="Pfam" id="PF14541">
    <property type="entry name" value="TAXi_C"/>
    <property type="match status" value="1"/>
</dbReference>
<dbReference type="GO" id="GO:0004190">
    <property type="term" value="F:aspartic-type endopeptidase activity"/>
    <property type="evidence" value="ECO:0007669"/>
    <property type="project" value="UniProtKB-KW"/>
</dbReference>
<keyword evidence="6 10" id="KW-0378">Hydrolase</keyword>
<protein>
    <recommendedName>
        <fullName evidence="7">Aspartic proteinase Asp1</fullName>
    </recommendedName>
    <alternativeName>
        <fullName evidence="8">Nucellin-like protein</fullName>
    </alternativeName>
</protein>
<evidence type="ECO:0000259" key="12">
    <source>
        <dbReference type="PROSITE" id="PS51767"/>
    </source>
</evidence>
<accession>A0A7J6VEE8</accession>
<organism evidence="13 14">
    <name type="scientific">Thalictrum thalictroides</name>
    <name type="common">Rue-anemone</name>
    <name type="synonym">Anemone thalictroides</name>
    <dbReference type="NCBI Taxonomy" id="46969"/>
    <lineage>
        <taxon>Eukaryota</taxon>
        <taxon>Viridiplantae</taxon>
        <taxon>Streptophyta</taxon>
        <taxon>Embryophyta</taxon>
        <taxon>Tracheophyta</taxon>
        <taxon>Spermatophyta</taxon>
        <taxon>Magnoliopsida</taxon>
        <taxon>Ranunculales</taxon>
        <taxon>Ranunculaceae</taxon>
        <taxon>Thalictroideae</taxon>
        <taxon>Thalictrum</taxon>
    </lineage>
</organism>
<feature type="active site" evidence="9">
    <location>
        <position position="298"/>
    </location>
</feature>
<comment type="similarity">
    <text evidence="1 10">Belongs to the peptidase A1 family.</text>
</comment>
<dbReference type="OrthoDB" id="2747330at2759"/>
<dbReference type="PANTHER" id="PTHR13683:SF800">
    <property type="entry name" value="EUKARYOTIC ASPARTYL PROTEASE FAMILY PROTEIN"/>
    <property type="match status" value="1"/>
</dbReference>
<dbReference type="InterPro" id="IPR021109">
    <property type="entry name" value="Peptidase_aspartic_dom_sf"/>
</dbReference>
<keyword evidence="5 10" id="KW-0064">Aspartyl protease</keyword>
<evidence type="ECO:0000313" key="14">
    <source>
        <dbReference type="Proteomes" id="UP000554482"/>
    </source>
</evidence>
<reference evidence="13 14" key="1">
    <citation type="submission" date="2020-06" db="EMBL/GenBank/DDBJ databases">
        <title>Transcriptomic and genomic resources for Thalictrum thalictroides and T. hernandezii: Facilitating candidate gene discovery in an emerging model plant lineage.</title>
        <authorList>
            <person name="Arias T."/>
            <person name="Riano-Pachon D.M."/>
            <person name="Di Stilio V.S."/>
        </authorList>
    </citation>
    <scope>NUCLEOTIDE SEQUENCE [LARGE SCALE GENOMIC DNA]</scope>
    <source>
        <strain evidence="14">cv. WT478/WT964</strain>
        <tissue evidence="13">Leaves</tissue>
    </source>
</reference>
<comment type="caution">
    <text evidence="13">The sequence shown here is derived from an EMBL/GenBank/DDBJ whole genome shotgun (WGS) entry which is preliminary data.</text>
</comment>
<proteinExistence type="inferred from homology"/>
<dbReference type="FunFam" id="2.40.70.10:FF:000027">
    <property type="entry name" value="Aspartic proteinase Asp1 isoform A"/>
    <property type="match status" value="1"/>
</dbReference>
<evidence type="ECO:0000256" key="7">
    <source>
        <dbReference type="ARBA" id="ARBA00068871"/>
    </source>
</evidence>
<evidence type="ECO:0000256" key="8">
    <source>
        <dbReference type="ARBA" id="ARBA00077656"/>
    </source>
</evidence>
<dbReference type="FunFam" id="2.40.70.10:FF:000015">
    <property type="entry name" value="Aspartyl protease family protein"/>
    <property type="match status" value="1"/>
</dbReference>
<dbReference type="InterPro" id="IPR033121">
    <property type="entry name" value="PEPTIDASE_A1"/>
</dbReference>
<evidence type="ECO:0000256" key="4">
    <source>
        <dbReference type="ARBA" id="ARBA00022737"/>
    </source>
</evidence>
<dbReference type="PRINTS" id="PR00792">
    <property type="entry name" value="PEPSIN"/>
</dbReference>
<keyword evidence="3 11" id="KW-0732">Signal</keyword>
<feature type="domain" description="Peptidase A1" evidence="12">
    <location>
        <begin position="64"/>
        <end position="427"/>
    </location>
</feature>
<gene>
    <name evidence="13" type="ORF">FRX31_027828</name>
</gene>
<dbReference type="GO" id="GO:0006508">
    <property type="term" value="P:proteolysis"/>
    <property type="evidence" value="ECO:0007669"/>
    <property type="project" value="UniProtKB-KW"/>
</dbReference>
<evidence type="ECO:0000256" key="11">
    <source>
        <dbReference type="SAM" id="SignalP"/>
    </source>
</evidence>
<evidence type="ECO:0000256" key="2">
    <source>
        <dbReference type="ARBA" id="ARBA00022670"/>
    </source>
</evidence>
<dbReference type="Pfam" id="PF14543">
    <property type="entry name" value="TAXi_N"/>
    <property type="match status" value="1"/>
</dbReference>
<keyword evidence="2 10" id="KW-0645">Protease</keyword>
<dbReference type="SUPFAM" id="SSF50630">
    <property type="entry name" value="Acid proteases"/>
    <property type="match status" value="1"/>
</dbReference>
<feature type="chain" id="PRO_5029733848" description="Aspartic proteinase Asp1" evidence="11">
    <location>
        <begin position="26"/>
        <end position="438"/>
    </location>
</feature>
<dbReference type="PANTHER" id="PTHR13683">
    <property type="entry name" value="ASPARTYL PROTEASES"/>
    <property type="match status" value="1"/>
</dbReference>
<dbReference type="PROSITE" id="PS51257">
    <property type="entry name" value="PROKAR_LIPOPROTEIN"/>
    <property type="match status" value="1"/>
</dbReference>
<dbReference type="InterPro" id="IPR001461">
    <property type="entry name" value="Aspartic_peptidase_A1"/>
</dbReference>
<dbReference type="InterPro" id="IPR032861">
    <property type="entry name" value="TAXi_N"/>
</dbReference>
<feature type="signal peptide" evidence="11">
    <location>
        <begin position="1"/>
        <end position="25"/>
    </location>
</feature>
<sequence>MEMKWVFFGLFFLTLSSCCFSGSSAAEQNLTNQTNSTTGLFPLDRSKSSIVFPIQGSVYPDGYYYTTVYLGNPLKPYFLDIDTGSDLTWVQCDFPCGNCLEAPNCTLFVQAPHSPFPPNKNSVVPCSDPICAALHADINDDNDECKDPNAQCGYSVEYADGTSSEGVLLRDAFHLRFTDRSNYKSQLAFGCGYNQQIPETTTFKTDGILGLGNGDSSIVSQLRKLGVTQNDGNVVGHCIPARGVGYIFLGDALVPSAGVVWTSMSEGSSANNYYSPGPAELVYGTKSTGVKGLNVVFDTGSTFTYFNLQAYEAFISSLRNDLTNMPLEVVADETLTVCWKGKQPFTSVEEVKKYFTTVTLSFDDKAQFLIPPEDYLIITSNGNVCLGILDGSKEKEADLGDRNVIGDISLQNLLVIYDNEKQQIGWVPKSCNRPPSLE</sequence>
<dbReference type="EMBL" id="JABWDY010034556">
    <property type="protein sequence ID" value="KAF5182590.1"/>
    <property type="molecule type" value="Genomic_DNA"/>
</dbReference>
<keyword evidence="14" id="KW-1185">Reference proteome</keyword>
<dbReference type="AlphaFoldDB" id="A0A7J6VEE8"/>
<evidence type="ECO:0000256" key="5">
    <source>
        <dbReference type="ARBA" id="ARBA00022750"/>
    </source>
</evidence>
<evidence type="ECO:0000313" key="13">
    <source>
        <dbReference type="EMBL" id="KAF5182590.1"/>
    </source>
</evidence>
<dbReference type="InterPro" id="IPR001969">
    <property type="entry name" value="Aspartic_peptidase_AS"/>
</dbReference>
<dbReference type="InterPro" id="IPR032799">
    <property type="entry name" value="TAXi_C"/>
</dbReference>
<evidence type="ECO:0000256" key="6">
    <source>
        <dbReference type="ARBA" id="ARBA00022801"/>
    </source>
</evidence>
<evidence type="ECO:0000256" key="3">
    <source>
        <dbReference type="ARBA" id="ARBA00022729"/>
    </source>
</evidence>
<dbReference type="Proteomes" id="UP000554482">
    <property type="component" value="Unassembled WGS sequence"/>
</dbReference>
<dbReference type="Gene3D" id="2.40.70.10">
    <property type="entry name" value="Acid Proteases"/>
    <property type="match status" value="2"/>
</dbReference>
<evidence type="ECO:0000256" key="10">
    <source>
        <dbReference type="RuleBase" id="RU000454"/>
    </source>
</evidence>
<dbReference type="PROSITE" id="PS51767">
    <property type="entry name" value="PEPTIDASE_A1"/>
    <property type="match status" value="1"/>
</dbReference>
<keyword evidence="4" id="KW-0677">Repeat</keyword>
<evidence type="ECO:0000256" key="1">
    <source>
        <dbReference type="ARBA" id="ARBA00007447"/>
    </source>
</evidence>
<name>A0A7J6VEE8_THATH</name>